<feature type="compositionally biased region" description="Low complexity" evidence="1">
    <location>
        <begin position="47"/>
        <end position="59"/>
    </location>
</feature>
<evidence type="ECO:0000313" key="2">
    <source>
        <dbReference type="EMBL" id="KAL0081798.1"/>
    </source>
</evidence>
<feature type="region of interest" description="Disordered" evidence="1">
    <location>
        <begin position="1"/>
        <end position="79"/>
    </location>
</feature>
<feature type="compositionally biased region" description="Polar residues" evidence="1">
    <location>
        <begin position="60"/>
        <end position="79"/>
    </location>
</feature>
<dbReference type="EMBL" id="JBCLYO010000016">
    <property type="protein sequence ID" value="KAL0081798.1"/>
    <property type="molecule type" value="Genomic_DNA"/>
</dbReference>
<dbReference type="Proteomes" id="UP001448207">
    <property type="component" value="Unassembled WGS sequence"/>
</dbReference>
<comment type="caution">
    <text evidence="2">The sequence shown here is derived from an EMBL/GenBank/DDBJ whole genome shotgun (WGS) entry which is preliminary data.</text>
</comment>
<accession>A0ABR3ASV8</accession>
<evidence type="ECO:0000256" key="1">
    <source>
        <dbReference type="SAM" id="MobiDB-lite"/>
    </source>
</evidence>
<name>A0ABR3ASV8_PHYBL</name>
<gene>
    <name evidence="2" type="ORF">J3Q64DRAFT_1837109</name>
</gene>
<evidence type="ECO:0000313" key="3">
    <source>
        <dbReference type="Proteomes" id="UP001448207"/>
    </source>
</evidence>
<organism evidence="2 3">
    <name type="scientific">Phycomyces blakesleeanus</name>
    <dbReference type="NCBI Taxonomy" id="4837"/>
    <lineage>
        <taxon>Eukaryota</taxon>
        <taxon>Fungi</taxon>
        <taxon>Fungi incertae sedis</taxon>
        <taxon>Mucoromycota</taxon>
        <taxon>Mucoromycotina</taxon>
        <taxon>Mucoromycetes</taxon>
        <taxon>Mucorales</taxon>
        <taxon>Phycomycetaceae</taxon>
        <taxon>Phycomyces</taxon>
    </lineage>
</organism>
<keyword evidence="3" id="KW-1185">Reference proteome</keyword>
<protein>
    <recommendedName>
        <fullName evidence="4">DM2 domain-containing protein</fullName>
    </recommendedName>
</protein>
<evidence type="ECO:0008006" key="4">
    <source>
        <dbReference type="Google" id="ProtNLM"/>
    </source>
</evidence>
<sequence length="174" mass="19309">MLHEKLEEYNSAFEKIMEELEEPEMPEDPKSSAPSTTDETPKKTNKAARATTTTTTTTANDNGSNIDSAEQTGKTTITSENIEAEASKAVEQALSPECYPVLDAESKLITPGKIRRKVLRYISSQKLKGKKTDDQTAETNRVGCLSQRRVQGLDDFLHADYMSDLETDCEVEDN</sequence>
<proteinExistence type="predicted"/>
<reference evidence="2 3" key="1">
    <citation type="submission" date="2024-04" db="EMBL/GenBank/DDBJ databases">
        <title>Symmetric and asymmetric DNA N6-adenine methylation regulates different biological responses in Mucorales.</title>
        <authorList>
            <consortium name="Lawrence Berkeley National Laboratory"/>
            <person name="Lax C."/>
            <person name="Mondo S.J."/>
            <person name="Osorio-Concepcion M."/>
            <person name="Muszewska A."/>
            <person name="Corrochano-Luque M."/>
            <person name="Gutierrez G."/>
            <person name="Riley R."/>
            <person name="Lipzen A."/>
            <person name="Guo J."/>
            <person name="Hundley H."/>
            <person name="Amirebrahimi M."/>
            <person name="Ng V."/>
            <person name="Lorenzo-Gutierrez D."/>
            <person name="Binder U."/>
            <person name="Yang J."/>
            <person name="Song Y."/>
            <person name="Canovas D."/>
            <person name="Navarro E."/>
            <person name="Freitag M."/>
            <person name="Gabaldon T."/>
            <person name="Grigoriev I.V."/>
            <person name="Corrochano L.M."/>
            <person name="Nicolas F.E."/>
            <person name="Garre V."/>
        </authorList>
    </citation>
    <scope>NUCLEOTIDE SEQUENCE [LARGE SCALE GENOMIC DNA]</scope>
    <source>
        <strain evidence="2 3">L51</strain>
    </source>
</reference>